<feature type="region of interest" description="Disordered" evidence="1">
    <location>
        <begin position="317"/>
        <end position="336"/>
    </location>
</feature>
<dbReference type="Proteomes" id="UP000594454">
    <property type="component" value="Chromosome 4"/>
</dbReference>
<dbReference type="EMBL" id="LR899012">
    <property type="protein sequence ID" value="CAD7087812.1"/>
    <property type="molecule type" value="Genomic_DNA"/>
</dbReference>
<keyword evidence="3" id="KW-1185">Reference proteome</keyword>
<reference evidence="2 3" key="1">
    <citation type="submission" date="2020-11" db="EMBL/GenBank/DDBJ databases">
        <authorList>
            <person name="Wallbank WR R."/>
            <person name="Pardo Diaz C."/>
            <person name="Kozak K."/>
            <person name="Martin S."/>
            <person name="Jiggins C."/>
            <person name="Moest M."/>
            <person name="Warren A I."/>
            <person name="Generalovic N T."/>
            <person name="Byers J.R.P. K."/>
            <person name="Montejo-Kovacevich G."/>
            <person name="Yen C E."/>
        </authorList>
    </citation>
    <scope>NUCLEOTIDE SEQUENCE [LARGE SCALE GENOMIC DNA]</scope>
</reference>
<name>A0A7R8YXE1_HERIL</name>
<feature type="compositionally biased region" description="Polar residues" evidence="1">
    <location>
        <begin position="325"/>
        <end position="336"/>
    </location>
</feature>
<proteinExistence type="predicted"/>
<accession>A0A7R8YXE1</accession>
<feature type="region of interest" description="Disordered" evidence="1">
    <location>
        <begin position="224"/>
        <end position="282"/>
    </location>
</feature>
<evidence type="ECO:0000313" key="3">
    <source>
        <dbReference type="Proteomes" id="UP000594454"/>
    </source>
</evidence>
<gene>
    <name evidence="2" type="ORF">HERILL_LOCUS10493</name>
</gene>
<evidence type="ECO:0000256" key="1">
    <source>
        <dbReference type="SAM" id="MobiDB-lite"/>
    </source>
</evidence>
<sequence length="336" mass="39023">MNCVEESPSVIEMTVEKTTGMSKVILSPSVFNSKLSITLDPIKHASHLPIFDGCRDQLKSFTDMVDVMVPILQDYDTSLQIIVSNIIKSRIVGKAKQILDSNPHITKWEEIKKILYANFSDQRNSSQLLNELRSTEFRDSIIDYINLIQKRLTNLNLKVEQEQKFNFVGIIQDNHTIALEVLKNNMPEPVRTILFCRNPTSIENVIFILSETGHLYQKKESNIPKNRSTNRNFKQGFQNLPNHTHTQNNYPFHQNQYGSQHYHNQSWKKQNFNPSFPNYNQHRFNQNSVQSRIRRFGPPQPMEVDGSRQVINTNQQGNFRKPASENPQTSIFHILE</sequence>
<protein>
    <recommendedName>
        <fullName evidence="4">Gag protein</fullName>
    </recommendedName>
</protein>
<evidence type="ECO:0008006" key="4">
    <source>
        <dbReference type="Google" id="ProtNLM"/>
    </source>
</evidence>
<dbReference type="AlphaFoldDB" id="A0A7R8YXE1"/>
<dbReference type="OrthoDB" id="7989412at2759"/>
<organism evidence="2 3">
    <name type="scientific">Hermetia illucens</name>
    <name type="common">Black soldier fly</name>
    <dbReference type="NCBI Taxonomy" id="343691"/>
    <lineage>
        <taxon>Eukaryota</taxon>
        <taxon>Metazoa</taxon>
        <taxon>Ecdysozoa</taxon>
        <taxon>Arthropoda</taxon>
        <taxon>Hexapoda</taxon>
        <taxon>Insecta</taxon>
        <taxon>Pterygota</taxon>
        <taxon>Neoptera</taxon>
        <taxon>Endopterygota</taxon>
        <taxon>Diptera</taxon>
        <taxon>Brachycera</taxon>
        <taxon>Stratiomyomorpha</taxon>
        <taxon>Stratiomyidae</taxon>
        <taxon>Hermetiinae</taxon>
        <taxon>Hermetia</taxon>
    </lineage>
</organism>
<evidence type="ECO:0000313" key="2">
    <source>
        <dbReference type="EMBL" id="CAD7087812.1"/>
    </source>
</evidence>
<dbReference type="InParanoid" id="A0A7R8YXE1"/>